<evidence type="ECO:0000313" key="1">
    <source>
        <dbReference type="EMBL" id="MFL2029627.1"/>
    </source>
</evidence>
<protein>
    <submittedName>
        <fullName evidence="1">Sigma-70 family RNA polymerase sigma factor</fullName>
    </submittedName>
</protein>
<name>A0ABW8UCQ2_9LACO</name>
<dbReference type="InterPro" id="IPR036388">
    <property type="entry name" value="WH-like_DNA-bd_sf"/>
</dbReference>
<proteinExistence type="predicted"/>
<accession>A0ABW8UCQ2</accession>
<dbReference type="Proteomes" id="UP001625389">
    <property type="component" value="Unassembled WGS sequence"/>
</dbReference>
<dbReference type="SUPFAM" id="SSF88659">
    <property type="entry name" value="Sigma3 and sigma4 domains of RNA polymerase sigma factors"/>
    <property type="match status" value="1"/>
</dbReference>
<dbReference type="EMBL" id="JBGQPK010000032">
    <property type="protein sequence ID" value="MFL2029627.1"/>
    <property type="molecule type" value="Genomic_DNA"/>
</dbReference>
<gene>
    <name evidence="1" type="ORF">ACEN34_08355</name>
</gene>
<organism evidence="1 2">
    <name type="scientific">Loigolactobacillus zhaoyuanensis</name>
    <dbReference type="NCBI Taxonomy" id="2486017"/>
    <lineage>
        <taxon>Bacteria</taxon>
        <taxon>Bacillati</taxon>
        <taxon>Bacillota</taxon>
        <taxon>Bacilli</taxon>
        <taxon>Lactobacillales</taxon>
        <taxon>Lactobacillaceae</taxon>
        <taxon>Loigolactobacillus</taxon>
    </lineage>
</organism>
<reference evidence="1 2" key="1">
    <citation type="submission" date="2024-08" db="EMBL/GenBank/DDBJ databases">
        <authorList>
            <person name="Arias E."/>
        </authorList>
    </citation>
    <scope>NUCLEOTIDE SEQUENCE [LARGE SCALE GENOMIC DNA]</scope>
    <source>
        <strain evidence="1 2">FAM 25317</strain>
    </source>
</reference>
<keyword evidence="2" id="KW-1185">Reference proteome</keyword>
<sequence length="165" mass="19432">MTFKTALANSKLIYSVLNRAGITQKHPNFEDYFQDCLLIYVALEEKFANKLPTDPVSREAFFYVRMYCQLVDQLRHENYHTNNQASYAPTVQASAYIDSNFELVDLADALKKRLTAEEYRFLELAYACELPLDYICRELNVSRRTVFRFQKKIRTTIEQLTRENC</sequence>
<evidence type="ECO:0000313" key="2">
    <source>
        <dbReference type="Proteomes" id="UP001625389"/>
    </source>
</evidence>
<dbReference type="RefSeq" id="WP_125549242.1">
    <property type="nucleotide sequence ID" value="NZ_JBGQPK010000032.1"/>
</dbReference>
<dbReference type="InterPro" id="IPR013324">
    <property type="entry name" value="RNA_pol_sigma_r3/r4-like"/>
</dbReference>
<comment type="caution">
    <text evidence="1">The sequence shown here is derived from an EMBL/GenBank/DDBJ whole genome shotgun (WGS) entry which is preliminary data.</text>
</comment>
<dbReference type="Gene3D" id="1.10.10.10">
    <property type="entry name" value="Winged helix-like DNA-binding domain superfamily/Winged helix DNA-binding domain"/>
    <property type="match status" value="1"/>
</dbReference>